<name>A0A6L6LD73_STRPA</name>
<dbReference type="RefSeq" id="WP_070665972.1">
    <property type="nucleotide sequence ID" value="NZ_JASHBE010000001.1"/>
</dbReference>
<dbReference type="Pfam" id="PF14234">
    <property type="entry name" value="DUF4336"/>
    <property type="match status" value="1"/>
</dbReference>
<dbReference type="InterPro" id="IPR036866">
    <property type="entry name" value="RibonucZ/Hydroxyglut_hydro"/>
</dbReference>
<protein>
    <submittedName>
        <fullName evidence="1">DUF4336 domain-containing protein</fullName>
    </submittedName>
</protein>
<dbReference type="Proteomes" id="UP000462658">
    <property type="component" value="Unassembled WGS sequence"/>
</dbReference>
<dbReference type="PANTHER" id="PTHR33835:SF1">
    <property type="entry name" value="METALLO-BETA-LACTAMASE DOMAIN-CONTAINING PROTEIN"/>
    <property type="match status" value="1"/>
</dbReference>
<dbReference type="AlphaFoldDB" id="A0A6L6LD73"/>
<dbReference type="SUPFAM" id="SSF56281">
    <property type="entry name" value="Metallo-hydrolase/oxidoreductase"/>
    <property type="match status" value="1"/>
</dbReference>
<accession>A0A6L6LD73</accession>
<proteinExistence type="predicted"/>
<evidence type="ECO:0000313" key="2">
    <source>
        <dbReference type="Proteomes" id="UP000462658"/>
    </source>
</evidence>
<dbReference type="PANTHER" id="PTHR33835">
    <property type="entry name" value="YALI0C07656P"/>
    <property type="match status" value="1"/>
</dbReference>
<sequence>MEVKKYSPLNSLKKIADNLWIVDGEEVLMNFKLFKVPFSTRMTVIRLQNGGLWVHSPIKPSDNLLFEIKQLGEVKHLIAPNVLHYSYINEWHELFPEAEVWLASGVQKRAGKSGMNLYYGHELEKANWNEEICFTTFEGSFYVKEVVFFHTESSTLILTDLIENIETENLSIFEKLLLKIGDNHYPNGKTPRDLRMTFLFGKKQALKSYHKIKKWEPKNIIISHGPCIIGQTKEMLNQAFFWLEK</sequence>
<gene>
    <name evidence="1" type="ORF">GMC80_07040</name>
</gene>
<organism evidence="1 2">
    <name type="scientific">Streptococcus parasanguinis</name>
    <dbReference type="NCBI Taxonomy" id="1318"/>
    <lineage>
        <taxon>Bacteria</taxon>
        <taxon>Bacillati</taxon>
        <taxon>Bacillota</taxon>
        <taxon>Bacilli</taxon>
        <taxon>Lactobacillales</taxon>
        <taxon>Streptococcaceae</taxon>
        <taxon>Streptococcus</taxon>
    </lineage>
</organism>
<comment type="caution">
    <text evidence="1">The sequence shown here is derived from an EMBL/GenBank/DDBJ whole genome shotgun (WGS) entry which is preliminary data.</text>
</comment>
<dbReference type="EMBL" id="WMZA01000003">
    <property type="protein sequence ID" value="MTR63082.1"/>
    <property type="molecule type" value="Genomic_DNA"/>
</dbReference>
<evidence type="ECO:0000313" key="1">
    <source>
        <dbReference type="EMBL" id="MTR63082.1"/>
    </source>
</evidence>
<dbReference type="InterPro" id="IPR025638">
    <property type="entry name" value="DUF4336"/>
</dbReference>
<reference evidence="1 2" key="1">
    <citation type="journal article" date="2019" name="Nat. Med.">
        <title>A library of human gut bacterial isolates paired with longitudinal multiomics data enables mechanistic microbiome research.</title>
        <authorList>
            <person name="Poyet M."/>
            <person name="Groussin M."/>
            <person name="Gibbons S.M."/>
            <person name="Avila-Pacheco J."/>
            <person name="Jiang X."/>
            <person name="Kearney S.M."/>
            <person name="Perrotta A.R."/>
            <person name="Berdy B."/>
            <person name="Zhao S."/>
            <person name="Lieberman T.D."/>
            <person name="Swanson P.K."/>
            <person name="Smith M."/>
            <person name="Roesemann S."/>
            <person name="Alexander J.E."/>
            <person name="Rich S.A."/>
            <person name="Livny J."/>
            <person name="Vlamakis H."/>
            <person name="Clish C."/>
            <person name="Bullock K."/>
            <person name="Deik A."/>
            <person name="Scott J."/>
            <person name="Pierce K.A."/>
            <person name="Xavier R.J."/>
            <person name="Alm E.J."/>
        </authorList>
    </citation>
    <scope>NUCLEOTIDE SEQUENCE [LARGE SCALE GENOMIC DNA]</scope>
    <source>
        <strain evidence="1 2">BIOML-A10</strain>
    </source>
</reference>